<evidence type="ECO:0000256" key="4">
    <source>
        <dbReference type="ARBA" id="ARBA00023002"/>
    </source>
</evidence>
<evidence type="ECO:0000256" key="1">
    <source>
        <dbReference type="ARBA" id="ARBA00001970"/>
    </source>
</evidence>
<evidence type="ECO:0000313" key="6">
    <source>
        <dbReference type="EMBL" id="QHT69783.1"/>
    </source>
</evidence>
<dbReference type="Proteomes" id="UP000480178">
    <property type="component" value="Chromosome"/>
</dbReference>
<reference evidence="6 7" key="1">
    <citation type="submission" date="2020-01" db="EMBL/GenBank/DDBJ databases">
        <authorList>
            <person name="Kim M.K."/>
        </authorList>
    </citation>
    <scope>NUCLEOTIDE SEQUENCE [LARGE SCALE GENOMIC DNA]</scope>
    <source>
        <strain evidence="6 7">172606-1</strain>
    </source>
</reference>
<dbReference type="InterPro" id="IPR006314">
    <property type="entry name" value="Dyp_peroxidase"/>
</dbReference>
<proteinExistence type="predicted"/>
<dbReference type="PROSITE" id="PS51404">
    <property type="entry name" value="DYP_PEROXIDASE"/>
    <property type="match status" value="1"/>
</dbReference>
<protein>
    <submittedName>
        <fullName evidence="6">Peroxidase</fullName>
    </submittedName>
</protein>
<gene>
    <name evidence="6" type="ORF">GXP67_25625</name>
</gene>
<comment type="cofactor">
    <cofactor evidence="1">
        <name>heme b</name>
        <dbReference type="ChEBI" id="CHEBI:60344"/>
    </cofactor>
</comment>
<dbReference type="AlphaFoldDB" id="A0A6C0GQ99"/>
<dbReference type="GO" id="GO:0004601">
    <property type="term" value="F:peroxidase activity"/>
    <property type="evidence" value="ECO:0007669"/>
    <property type="project" value="UniProtKB-KW"/>
</dbReference>
<dbReference type="KEGG" id="rhoz:GXP67_25625"/>
<evidence type="ECO:0000256" key="3">
    <source>
        <dbReference type="ARBA" id="ARBA00022723"/>
    </source>
</evidence>
<dbReference type="PANTHER" id="PTHR30521">
    <property type="entry name" value="DEFERROCHELATASE/PEROXIDASE"/>
    <property type="match status" value="1"/>
</dbReference>
<dbReference type="GO" id="GO:0005829">
    <property type="term" value="C:cytosol"/>
    <property type="evidence" value="ECO:0007669"/>
    <property type="project" value="TreeGrafter"/>
</dbReference>
<evidence type="ECO:0000313" key="7">
    <source>
        <dbReference type="Proteomes" id="UP000480178"/>
    </source>
</evidence>
<dbReference type="GO" id="GO:0046872">
    <property type="term" value="F:metal ion binding"/>
    <property type="evidence" value="ECO:0007669"/>
    <property type="project" value="UniProtKB-KW"/>
</dbReference>
<dbReference type="PANTHER" id="PTHR30521:SF5">
    <property type="entry name" value="BLR4509 PROTEIN"/>
    <property type="match status" value="1"/>
</dbReference>
<dbReference type="RefSeq" id="WP_162445767.1">
    <property type="nucleotide sequence ID" value="NZ_CP048222.1"/>
</dbReference>
<keyword evidence="7" id="KW-1185">Reference proteome</keyword>
<organism evidence="6 7">
    <name type="scientific">Rhodocytophaga rosea</name>
    <dbReference type="NCBI Taxonomy" id="2704465"/>
    <lineage>
        <taxon>Bacteria</taxon>
        <taxon>Pseudomonadati</taxon>
        <taxon>Bacteroidota</taxon>
        <taxon>Cytophagia</taxon>
        <taxon>Cytophagales</taxon>
        <taxon>Rhodocytophagaceae</taxon>
        <taxon>Rhodocytophaga</taxon>
    </lineage>
</organism>
<evidence type="ECO:0000256" key="5">
    <source>
        <dbReference type="ARBA" id="ARBA00023004"/>
    </source>
</evidence>
<keyword evidence="3" id="KW-0479">Metal-binding</keyword>
<sequence length="487" mass="55647">MEEMVEKDDVQGIIFKGYARLEWASYILLHFTEPAPARKWIADLSTRILSAGTSSRDQSTAIHIAFTCPGLAKLGLSAEELATFPREFTEGMVTEHRQRILGDCNEGEPARWIWGGPNDTIEIHAMLLVYALDNATMVELYFSEKILWEQAGIQSVHVMEAHFLPDGKEHFGFRDGISQPEIKFAGRDESSHEANHINPGEFLFGYKNEYEKYTYSPNISPENDPQNLLPPDKNFPQMKDLGRNGSMMVFRQLHQQVQAFWQFMQAHTDQAPSSIKNPLEYVASKMMGRWPNGAPLTKCPVEPLSEFEDCNDFGYAQKDFDGFSCPVGAHIRRVNPRDNFLRDSTGNPEKDIKKSQVFMKRFRVIRRGRPYGPPLAKSMLPQDILKTEDSGEDRGIFFMCFNSNIGRQFELIHQTWINNPKLAELYEDPDPIVGFPEMMENGAVSSFTMQAYPVRRKIENIPRFVWARGGGYFFMPGIKALQYLGSR</sequence>
<dbReference type="SUPFAM" id="SSF54909">
    <property type="entry name" value="Dimeric alpha+beta barrel"/>
    <property type="match status" value="1"/>
</dbReference>
<keyword evidence="2 6" id="KW-0575">Peroxidase</keyword>
<accession>A0A6C0GQ99</accession>
<keyword evidence="5" id="KW-0408">Iron</keyword>
<evidence type="ECO:0000256" key="2">
    <source>
        <dbReference type="ARBA" id="ARBA00022559"/>
    </source>
</evidence>
<dbReference type="GO" id="GO:0020037">
    <property type="term" value="F:heme binding"/>
    <property type="evidence" value="ECO:0007669"/>
    <property type="project" value="InterPro"/>
</dbReference>
<dbReference type="InterPro" id="IPR011008">
    <property type="entry name" value="Dimeric_a/b-barrel"/>
</dbReference>
<keyword evidence="4" id="KW-0560">Oxidoreductase</keyword>
<name>A0A6C0GQ99_9BACT</name>
<dbReference type="EMBL" id="CP048222">
    <property type="protein sequence ID" value="QHT69783.1"/>
    <property type="molecule type" value="Genomic_DNA"/>
</dbReference>